<reference evidence="3 4" key="1">
    <citation type="submission" date="2017-07" db="EMBL/GenBank/DDBJ databases">
        <title>Genome sequence of Streptomyces pluripotens MUSC 137T.</title>
        <authorList>
            <person name="Ser H.-L."/>
            <person name="Lee L.-H."/>
        </authorList>
    </citation>
    <scope>NUCLEOTIDE SEQUENCE [LARGE SCALE GENOMIC DNA]</scope>
    <source>
        <strain evidence="3 4">MUSC 137</strain>
    </source>
</reference>
<feature type="domain" description="Outer membrane channel protein CpnT-like N-terminal" evidence="2">
    <location>
        <begin position="10"/>
        <end position="107"/>
    </location>
</feature>
<dbReference type="Gene3D" id="1.10.287.1060">
    <property type="entry name" value="ESAT-6-like"/>
    <property type="match status" value="1"/>
</dbReference>
<organism evidence="3 4">
    <name type="scientific">Streptomyces pluripotens</name>
    <dbReference type="NCBI Taxonomy" id="1355015"/>
    <lineage>
        <taxon>Bacteria</taxon>
        <taxon>Bacillati</taxon>
        <taxon>Actinomycetota</taxon>
        <taxon>Actinomycetes</taxon>
        <taxon>Kitasatosporales</taxon>
        <taxon>Streptomycetaceae</taxon>
        <taxon>Streptomyces</taxon>
    </lineage>
</organism>
<accession>A0A221NY17</accession>
<proteinExistence type="predicted"/>
<dbReference type="RefSeq" id="WP_043409549.1">
    <property type="nucleotide sequence ID" value="NZ_CP021080.1"/>
</dbReference>
<dbReference type="KEGG" id="splu:LK06_011345"/>
<feature type="region of interest" description="Disordered" evidence="1">
    <location>
        <begin position="114"/>
        <end position="155"/>
    </location>
</feature>
<dbReference type="InterPro" id="IPR057746">
    <property type="entry name" value="CpnT-like_N"/>
</dbReference>
<dbReference type="AlphaFoldDB" id="A0A221NY17"/>
<evidence type="ECO:0000313" key="4">
    <source>
        <dbReference type="Proteomes" id="UP000031501"/>
    </source>
</evidence>
<dbReference type="OrthoDB" id="4002101at2"/>
<dbReference type="Proteomes" id="UP000031501">
    <property type="component" value="Chromosome"/>
</dbReference>
<protein>
    <recommendedName>
        <fullName evidence="2">Outer membrane channel protein CpnT-like N-terminal domain-containing protein</fullName>
    </recommendedName>
</protein>
<feature type="compositionally biased region" description="Basic residues" evidence="1">
    <location>
        <begin position="125"/>
        <end position="136"/>
    </location>
</feature>
<evidence type="ECO:0000313" key="3">
    <source>
        <dbReference type="EMBL" id="ASN24716.1"/>
    </source>
</evidence>
<evidence type="ECO:0000256" key="1">
    <source>
        <dbReference type="SAM" id="MobiDB-lite"/>
    </source>
</evidence>
<evidence type="ECO:0000259" key="2">
    <source>
        <dbReference type="Pfam" id="PF25547"/>
    </source>
</evidence>
<gene>
    <name evidence="3" type="ORF">LK07_12470</name>
</gene>
<dbReference type="STRING" id="1355015.LK06_011345"/>
<dbReference type="Pfam" id="PF25547">
    <property type="entry name" value="WXG100_2"/>
    <property type="match status" value="1"/>
</dbReference>
<name>A0A221NY17_9ACTN</name>
<keyword evidence="4" id="KW-1185">Reference proteome</keyword>
<dbReference type="EMBL" id="CP022433">
    <property type="protein sequence ID" value="ASN24716.1"/>
    <property type="molecule type" value="Genomic_DNA"/>
</dbReference>
<sequence length="155" mass="17632">MSAADKAKQIVQDMTGMWWPDADESGLRDAAKAWRHFADDLEDVTAAANKTARGIITHNKGEAISAFDDPYWRRYYYEGHGWLQDMIDGARDIAKALDQYADTVHHAVKKLEHECTQGLRSPTPRSRHAKRLPRPHRIPESLRARTARAPVQGHH</sequence>